<feature type="non-terminal residue" evidence="3">
    <location>
        <position position="1"/>
    </location>
</feature>
<protein>
    <recommendedName>
        <fullName evidence="4">UDP-glucose/GDP-mannose dehydrogenase C-terminal domain-containing protein</fullName>
    </recommendedName>
</protein>
<dbReference type="PIRSF" id="PIRSF500136">
    <property type="entry name" value="UDP_ManNAc_DH"/>
    <property type="match status" value="1"/>
</dbReference>
<dbReference type="PANTHER" id="PTHR43491:SF5">
    <property type="entry name" value="UDP-N-ACETYL-D-MANNOSAMINE DEHYDROGENASE"/>
    <property type="match status" value="1"/>
</dbReference>
<dbReference type="GO" id="GO:0051287">
    <property type="term" value="F:NAD binding"/>
    <property type="evidence" value="ECO:0007669"/>
    <property type="project" value="InterPro"/>
</dbReference>
<dbReference type="Gene3D" id="3.40.50.720">
    <property type="entry name" value="NAD(P)-binding Rossmann-like Domain"/>
    <property type="match status" value="2"/>
</dbReference>
<dbReference type="SUPFAM" id="SSF48179">
    <property type="entry name" value="6-phosphogluconate dehydrogenase C-terminal domain-like"/>
    <property type="match status" value="1"/>
</dbReference>
<dbReference type="GO" id="GO:0016616">
    <property type="term" value="F:oxidoreductase activity, acting on the CH-OH group of donors, NAD or NADP as acceptor"/>
    <property type="evidence" value="ECO:0007669"/>
    <property type="project" value="InterPro"/>
</dbReference>
<dbReference type="EMBL" id="UINC01100251">
    <property type="protein sequence ID" value="SVC60165.1"/>
    <property type="molecule type" value="Genomic_DNA"/>
</dbReference>
<dbReference type="InterPro" id="IPR001732">
    <property type="entry name" value="UDP-Glc/GDP-Man_DH_N"/>
</dbReference>
<dbReference type="Pfam" id="PF00984">
    <property type="entry name" value="UDPG_MGDP_dh"/>
    <property type="match status" value="1"/>
</dbReference>
<evidence type="ECO:0000313" key="3">
    <source>
        <dbReference type="EMBL" id="SVC60165.1"/>
    </source>
</evidence>
<dbReference type="InterPro" id="IPR014026">
    <property type="entry name" value="UDP-Glc/GDP-Man_DH_dimer"/>
</dbReference>
<evidence type="ECO:0008006" key="4">
    <source>
        <dbReference type="Google" id="ProtNLM"/>
    </source>
</evidence>
<dbReference type="InterPro" id="IPR017476">
    <property type="entry name" value="UDP-Glc/GDP-Man"/>
</dbReference>
<organism evidence="3">
    <name type="scientific">marine metagenome</name>
    <dbReference type="NCBI Taxonomy" id="408172"/>
    <lineage>
        <taxon>unclassified sequences</taxon>
        <taxon>metagenomes</taxon>
        <taxon>ecological metagenomes</taxon>
    </lineage>
</organism>
<dbReference type="Pfam" id="PF03721">
    <property type="entry name" value="UDPG_MGDP_dh_N"/>
    <property type="match status" value="1"/>
</dbReference>
<sequence>VSIGNGSSQHGVCVVGLGKIGLPLAVQIAGKGRRVIGADVNQAVVDLVNAGTPPFPGEDDLDDRLSAVVTDGMMQARTETQAAVFESDVVIVVVPLIIDDDRQSDFSALDAVTEAVGRGLEPGTLVSYETTLPVGTTRNRLAPRLAELSGLVAGEDFFVCHSPERVSSGRVFADLRKYPKLVGGINAASTESAADFYESILDFDDRPDLERGNGVWPLASVEAAELTKLAETTYRDINIAFANELAVHADSLGADISEVIAAANSQPFSHIHQPGIAVGGHCIPVYPHLYLQGDPTALMPSVSRQINDGMPKYAVDKLAGAIGPLQDKVVAVLGLAFRGGVKEAAFSGV</sequence>
<gene>
    <name evidence="3" type="ORF">METZ01_LOCUS313019</name>
</gene>
<feature type="non-terminal residue" evidence="3">
    <location>
        <position position="349"/>
    </location>
</feature>
<evidence type="ECO:0000259" key="2">
    <source>
        <dbReference type="Pfam" id="PF03721"/>
    </source>
</evidence>
<feature type="domain" description="UDP-glucose/GDP-mannose dehydrogenase dimerisation" evidence="1">
    <location>
        <begin position="223"/>
        <end position="289"/>
    </location>
</feature>
<dbReference type="NCBIfam" id="TIGR03026">
    <property type="entry name" value="NDP-sugDHase"/>
    <property type="match status" value="1"/>
</dbReference>
<name>A0A382NIM6_9ZZZZ</name>
<dbReference type="InterPro" id="IPR036291">
    <property type="entry name" value="NAD(P)-bd_dom_sf"/>
</dbReference>
<dbReference type="PANTHER" id="PTHR43491">
    <property type="entry name" value="UDP-N-ACETYL-D-MANNOSAMINE DEHYDROGENASE"/>
    <property type="match status" value="1"/>
</dbReference>
<reference evidence="3" key="1">
    <citation type="submission" date="2018-05" db="EMBL/GenBank/DDBJ databases">
        <authorList>
            <person name="Lanie J.A."/>
            <person name="Ng W.-L."/>
            <person name="Kazmierczak K.M."/>
            <person name="Andrzejewski T.M."/>
            <person name="Davidsen T.M."/>
            <person name="Wayne K.J."/>
            <person name="Tettelin H."/>
            <person name="Glass J.I."/>
            <person name="Rusch D."/>
            <person name="Podicherti R."/>
            <person name="Tsui H.-C.T."/>
            <person name="Winkler M.E."/>
        </authorList>
    </citation>
    <scope>NUCLEOTIDE SEQUENCE</scope>
</reference>
<dbReference type="InterPro" id="IPR028359">
    <property type="entry name" value="UDP_ManNAc/GlcNAc_DH"/>
</dbReference>
<evidence type="ECO:0000259" key="1">
    <source>
        <dbReference type="Pfam" id="PF00984"/>
    </source>
</evidence>
<feature type="domain" description="UDP-glucose/GDP-mannose dehydrogenase N-terminal" evidence="2">
    <location>
        <begin position="12"/>
        <end position="192"/>
    </location>
</feature>
<dbReference type="SUPFAM" id="SSF51735">
    <property type="entry name" value="NAD(P)-binding Rossmann-fold domains"/>
    <property type="match status" value="1"/>
</dbReference>
<proteinExistence type="predicted"/>
<accession>A0A382NIM6</accession>
<dbReference type="GO" id="GO:0000271">
    <property type="term" value="P:polysaccharide biosynthetic process"/>
    <property type="evidence" value="ECO:0007669"/>
    <property type="project" value="InterPro"/>
</dbReference>
<dbReference type="AlphaFoldDB" id="A0A382NIM6"/>
<dbReference type="PIRSF" id="PIRSF000124">
    <property type="entry name" value="UDPglc_GDPman_dh"/>
    <property type="match status" value="1"/>
</dbReference>
<dbReference type="InterPro" id="IPR008927">
    <property type="entry name" value="6-PGluconate_DH-like_C_sf"/>
</dbReference>
<dbReference type="GO" id="GO:0016628">
    <property type="term" value="F:oxidoreductase activity, acting on the CH-CH group of donors, NAD or NADP as acceptor"/>
    <property type="evidence" value="ECO:0007669"/>
    <property type="project" value="InterPro"/>
</dbReference>